<reference evidence="1 2" key="1">
    <citation type="submission" date="2019-11" db="EMBL/GenBank/DDBJ databases">
        <authorList>
            <person name="Im W.T."/>
        </authorList>
    </citation>
    <scope>NUCLEOTIDE SEQUENCE [LARGE SCALE GENOMIC DNA]</scope>
    <source>
        <strain evidence="1 2">SB-02</strain>
    </source>
</reference>
<dbReference type="KEGG" id="fls:GLV81_07945"/>
<dbReference type="RefSeq" id="WP_157478366.1">
    <property type="nucleotide sequence ID" value="NZ_CP046566.1"/>
</dbReference>
<proteinExistence type="predicted"/>
<accession>A0A6I6G6T0</accession>
<dbReference type="AlphaFoldDB" id="A0A6I6G6T0"/>
<evidence type="ECO:0000313" key="1">
    <source>
        <dbReference type="EMBL" id="QGW28037.1"/>
    </source>
</evidence>
<dbReference type="Proteomes" id="UP000426027">
    <property type="component" value="Chromosome"/>
</dbReference>
<name>A0A6I6G6T0_9BACT</name>
<protein>
    <submittedName>
        <fullName evidence="1">Uncharacterized protein</fullName>
    </submittedName>
</protein>
<organism evidence="1 2">
    <name type="scientific">Phnomibacter ginsenosidimutans</name>
    <dbReference type="NCBI Taxonomy" id="2676868"/>
    <lineage>
        <taxon>Bacteria</taxon>
        <taxon>Pseudomonadati</taxon>
        <taxon>Bacteroidota</taxon>
        <taxon>Chitinophagia</taxon>
        <taxon>Chitinophagales</taxon>
        <taxon>Chitinophagaceae</taxon>
        <taxon>Phnomibacter</taxon>
    </lineage>
</organism>
<evidence type="ECO:0000313" key="2">
    <source>
        <dbReference type="Proteomes" id="UP000426027"/>
    </source>
</evidence>
<sequence length="162" mass="18408">MNLIYNGHYKVKLCPVVNEAGEYSKSALHFRTGPLLTSMLPPYNKLEVGQTLTSNNNQFQCTITPDKRFIISQITIATRENGEKYIASKKEIWNKECTEGLLEIKNASIQPNCFKKEVPAADPTNPQRLPYASKSRAWKLENDGTIKWYDFEGNSFVTCNPN</sequence>
<gene>
    <name evidence="1" type="ORF">GLV81_07945</name>
</gene>
<keyword evidence="2" id="KW-1185">Reference proteome</keyword>
<dbReference type="EMBL" id="CP046566">
    <property type="protein sequence ID" value="QGW28037.1"/>
    <property type="molecule type" value="Genomic_DNA"/>
</dbReference>